<name>M5GGB7_DACPD</name>
<evidence type="ECO:0000256" key="9">
    <source>
        <dbReference type="ARBA" id="ARBA00022723"/>
    </source>
</evidence>
<dbReference type="GeneID" id="63690740"/>
<evidence type="ECO:0000256" key="10">
    <source>
        <dbReference type="ARBA" id="ARBA00022827"/>
    </source>
</evidence>
<comment type="cofactor">
    <cofactor evidence="3">
        <name>FAD</name>
        <dbReference type="ChEBI" id="CHEBI:57692"/>
    </cofactor>
</comment>
<keyword evidence="5" id="KW-0813">Transport</keyword>
<evidence type="ECO:0000313" key="19">
    <source>
        <dbReference type="EMBL" id="EJU05208.1"/>
    </source>
</evidence>
<dbReference type="AlphaFoldDB" id="M5GGB7"/>
<dbReference type="InterPro" id="IPR001433">
    <property type="entry name" value="OxRdtase_FAD/NAD-bd"/>
</dbReference>
<dbReference type="OMA" id="LCTMGFR"/>
<dbReference type="Gene3D" id="1.20.990.10">
    <property type="entry name" value="NADPH-cytochrome p450 Reductase, Chain A, domain 3"/>
    <property type="match status" value="1"/>
</dbReference>
<dbReference type="InterPro" id="IPR029039">
    <property type="entry name" value="Flavoprotein-like_sf"/>
</dbReference>
<evidence type="ECO:0000256" key="12">
    <source>
        <dbReference type="ARBA" id="ARBA00023002"/>
    </source>
</evidence>
<dbReference type="InterPro" id="IPR039261">
    <property type="entry name" value="FNR_nucleotide-bd"/>
</dbReference>
<comment type="cofactor">
    <cofactor evidence="2 16">
        <name>heme</name>
        <dbReference type="ChEBI" id="CHEBI:30413"/>
    </cofactor>
</comment>
<keyword evidence="13 16" id="KW-0408">Iron</keyword>
<comment type="cofactor">
    <cofactor evidence="1">
        <name>FMN</name>
        <dbReference type="ChEBI" id="CHEBI:58210"/>
    </cofactor>
</comment>
<dbReference type="SUPFAM" id="SSF48264">
    <property type="entry name" value="Cytochrome P450"/>
    <property type="match status" value="1"/>
</dbReference>
<keyword evidence="14" id="KW-0503">Monooxygenase</keyword>
<dbReference type="Gene3D" id="3.40.50.80">
    <property type="entry name" value="Nucleotide-binding domain of ferredoxin-NADP reductase (FNR) module"/>
    <property type="match status" value="1"/>
</dbReference>
<evidence type="ECO:0000256" key="3">
    <source>
        <dbReference type="ARBA" id="ARBA00001974"/>
    </source>
</evidence>
<dbReference type="GO" id="GO:0010181">
    <property type="term" value="F:FMN binding"/>
    <property type="evidence" value="ECO:0007669"/>
    <property type="project" value="InterPro"/>
</dbReference>
<dbReference type="InterPro" id="IPR017938">
    <property type="entry name" value="Riboflavin_synthase-like_b-brl"/>
</dbReference>
<comment type="catalytic activity">
    <reaction evidence="15">
        <text>2 oxidized [cytochrome P450] + NADPH = 2 reduced [cytochrome P450] + NADP(+) + H(+)</text>
        <dbReference type="Rhea" id="RHEA:24040"/>
        <dbReference type="Rhea" id="RHEA-COMP:14627"/>
        <dbReference type="Rhea" id="RHEA-COMP:14628"/>
        <dbReference type="ChEBI" id="CHEBI:15378"/>
        <dbReference type="ChEBI" id="CHEBI:55376"/>
        <dbReference type="ChEBI" id="CHEBI:57783"/>
        <dbReference type="ChEBI" id="CHEBI:58349"/>
        <dbReference type="ChEBI" id="CHEBI:60344"/>
        <dbReference type="EC" id="1.6.2.4"/>
    </reaction>
</comment>
<accession>M5GGB7</accession>
<evidence type="ECO:0000256" key="14">
    <source>
        <dbReference type="ARBA" id="ARBA00023033"/>
    </source>
</evidence>
<evidence type="ECO:0000256" key="13">
    <source>
        <dbReference type="ARBA" id="ARBA00023004"/>
    </source>
</evidence>
<dbReference type="InterPro" id="IPR017927">
    <property type="entry name" value="FAD-bd_FR_type"/>
</dbReference>
<evidence type="ECO:0000256" key="4">
    <source>
        <dbReference type="ARBA" id="ARBA00010018"/>
    </source>
</evidence>
<dbReference type="EMBL" id="JH795856">
    <property type="protein sequence ID" value="EJU05208.1"/>
    <property type="molecule type" value="Genomic_DNA"/>
</dbReference>
<evidence type="ECO:0000259" key="18">
    <source>
        <dbReference type="PROSITE" id="PS51384"/>
    </source>
</evidence>
<dbReference type="GO" id="GO:0050660">
    <property type="term" value="F:flavin adenine dinucleotide binding"/>
    <property type="evidence" value="ECO:0007669"/>
    <property type="project" value="TreeGrafter"/>
</dbReference>
<dbReference type="Pfam" id="PF00175">
    <property type="entry name" value="NAD_binding_1"/>
    <property type="match status" value="1"/>
</dbReference>
<dbReference type="PROSITE" id="PS00086">
    <property type="entry name" value="CYTOCHROME_P450"/>
    <property type="match status" value="1"/>
</dbReference>
<feature type="domain" description="Flavodoxin-like" evidence="17">
    <location>
        <begin position="499"/>
        <end position="643"/>
    </location>
</feature>
<dbReference type="OrthoDB" id="1470350at2759"/>
<dbReference type="PROSITE" id="PS51384">
    <property type="entry name" value="FAD_FR"/>
    <property type="match status" value="1"/>
</dbReference>
<dbReference type="InterPro" id="IPR017972">
    <property type="entry name" value="Cyt_P450_CS"/>
</dbReference>
<keyword evidence="10" id="KW-0274">FAD</keyword>
<keyword evidence="8" id="KW-0288">FMN</keyword>
<dbReference type="InterPro" id="IPR008254">
    <property type="entry name" value="Flavodoxin/NO_synth"/>
</dbReference>
<evidence type="ECO:0000256" key="16">
    <source>
        <dbReference type="PIRSR" id="PIRSR000209-1"/>
    </source>
</evidence>
<dbReference type="GO" id="GO:0020037">
    <property type="term" value="F:heme binding"/>
    <property type="evidence" value="ECO:0007669"/>
    <property type="project" value="InterPro"/>
</dbReference>
<dbReference type="PANTHER" id="PTHR19384:SF127">
    <property type="entry name" value="BIFUNCTIONAL CYTOCHROME P450_NADPH--P450 REDUCTASE"/>
    <property type="match status" value="1"/>
</dbReference>
<keyword evidence="11" id="KW-0521">NADP</keyword>
<dbReference type="PRINTS" id="PR00371">
    <property type="entry name" value="FPNCR"/>
</dbReference>
<dbReference type="SUPFAM" id="SSF52218">
    <property type="entry name" value="Flavoproteins"/>
    <property type="match status" value="1"/>
</dbReference>
<dbReference type="PANTHER" id="PTHR19384">
    <property type="entry name" value="NITRIC OXIDE SYNTHASE-RELATED"/>
    <property type="match status" value="1"/>
</dbReference>
<dbReference type="Gene3D" id="1.10.630.10">
    <property type="entry name" value="Cytochrome P450"/>
    <property type="match status" value="1"/>
</dbReference>
<evidence type="ECO:0000256" key="2">
    <source>
        <dbReference type="ARBA" id="ARBA00001971"/>
    </source>
</evidence>
<dbReference type="PIRSF" id="PIRSF000209">
    <property type="entry name" value="Bifunctional_P450_P450R"/>
    <property type="match status" value="1"/>
</dbReference>
<keyword evidence="9 16" id="KW-0479">Metal-binding</keyword>
<dbReference type="FunFam" id="1.10.630.10:FF:000040">
    <property type="entry name" value="Bifunctional cytochrome P450/NADPH--P450 reductase"/>
    <property type="match status" value="1"/>
</dbReference>
<dbReference type="Gene3D" id="3.40.50.360">
    <property type="match status" value="1"/>
</dbReference>
<dbReference type="InterPro" id="IPR001128">
    <property type="entry name" value="Cyt_P450"/>
</dbReference>
<dbReference type="STRING" id="1858805.M5GGB7"/>
<dbReference type="Pfam" id="PF00067">
    <property type="entry name" value="p450"/>
    <property type="match status" value="1"/>
</dbReference>
<dbReference type="Gene3D" id="2.40.30.10">
    <property type="entry name" value="Translation factors"/>
    <property type="match status" value="1"/>
</dbReference>
<dbReference type="InterPro" id="IPR003097">
    <property type="entry name" value="CysJ-like_FAD-binding"/>
</dbReference>
<dbReference type="CDD" id="cd06206">
    <property type="entry name" value="bifunctional_CYPOR"/>
    <property type="match status" value="1"/>
</dbReference>
<evidence type="ECO:0000256" key="15">
    <source>
        <dbReference type="ARBA" id="ARBA00049342"/>
    </source>
</evidence>
<keyword evidence="7" id="KW-0285">Flavoprotein</keyword>
<feature type="domain" description="FAD-binding FR-type" evidence="18">
    <location>
        <begin position="683"/>
        <end position="912"/>
    </location>
</feature>
<keyword evidence="20" id="KW-1185">Reference proteome</keyword>
<dbReference type="GO" id="GO:0070330">
    <property type="term" value="F:aromatase activity"/>
    <property type="evidence" value="ECO:0007669"/>
    <property type="project" value="InterPro"/>
</dbReference>
<reference evidence="19 20" key="1">
    <citation type="journal article" date="2012" name="Science">
        <title>The Paleozoic origin of enzymatic lignin decomposition reconstructed from 31 fungal genomes.</title>
        <authorList>
            <person name="Floudas D."/>
            <person name="Binder M."/>
            <person name="Riley R."/>
            <person name="Barry K."/>
            <person name="Blanchette R.A."/>
            <person name="Henrissat B."/>
            <person name="Martinez A.T."/>
            <person name="Otillar R."/>
            <person name="Spatafora J.W."/>
            <person name="Yadav J.S."/>
            <person name="Aerts A."/>
            <person name="Benoit I."/>
            <person name="Boyd A."/>
            <person name="Carlson A."/>
            <person name="Copeland A."/>
            <person name="Coutinho P.M."/>
            <person name="de Vries R.P."/>
            <person name="Ferreira P."/>
            <person name="Findley K."/>
            <person name="Foster B."/>
            <person name="Gaskell J."/>
            <person name="Glotzer D."/>
            <person name="Gorecki P."/>
            <person name="Heitman J."/>
            <person name="Hesse C."/>
            <person name="Hori C."/>
            <person name="Igarashi K."/>
            <person name="Jurgens J.A."/>
            <person name="Kallen N."/>
            <person name="Kersten P."/>
            <person name="Kohler A."/>
            <person name="Kuees U."/>
            <person name="Kumar T.K.A."/>
            <person name="Kuo A."/>
            <person name="LaButti K."/>
            <person name="Larrondo L.F."/>
            <person name="Lindquist E."/>
            <person name="Ling A."/>
            <person name="Lombard V."/>
            <person name="Lucas S."/>
            <person name="Lundell T."/>
            <person name="Martin R."/>
            <person name="McLaughlin D.J."/>
            <person name="Morgenstern I."/>
            <person name="Morin E."/>
            <person name="Murat C."/>
            <person name="Nagy L.G."/>
            <person name="Nolan M."/>
            <person name="Ohm R.A."/>
            <person name="Patyshakuliyeva A."/>
            <person name="Rokas A."/>
            <person name="Ruiz-Duenas F.J."/>
            <person name="Sabat G."/>
            <person name="Salamov A."/>
            <person name="Samejima M."/>
            <person name="Schmutz J."/>
            <person name="Slot J.C."/>
            <person name="St John F."/>
            <person name="Stenlid J."/>
            <person name="Sun H."/>
            <person name="Sun S."/>
            <person name="Syed K."/>
            <person name="Tsang A."/>
            <person name="Wiebenga A."/>
            <person name="Young D."/>
            <person name="Pisabarro A."/>
            <person name="Eastwood D.C."/>
            <person name="Martin F."/>
            <person name="Cullen D."/>
            <person name="Grigoriev I.V."/>
            <person name="Hibbett D.S."/>
        </authorList>
    </citation>
    <scope>NUCLEOTIDE SEQUENCE [LARGE SCALE GENOMIC DNA]</scope>
    <source>
        <strain evidence="19 20">DJM-731 SS1</strain>
    </source>
</reference>
<keyword evidence="12" id="KW-0560">Oxidoreductase</keyword>
<gene>
    <name evidence="19" type="ORF">DACRYDRAFT_61641</name>
</gene>
<evidence type="ECO:0000256" key="11">
    <source>
        <dbReference type="ARBA" id="ARBA00022857"/>
    </source>
</evidence>
<dbReference type="PRINTS" id="PR00369">
    <property type="entry name" value="FLAVODOXIN"/>
</dbReference>
<dbReference type="InterPro" id="IPR023206">
    <property type="entry name" value="Bifunctional_P450_P450_red"/>
</dbReference>
<evidence type="ECO:0000259" key="17">
    <source>
        <dbReference type="PROSITE" id="PS50902"/>
    </source>
</evidence>
<dbReference type="CDD" id="cd11068">
    <property type="entry name" value="CYP120A1"/>
    <property type="match status" value="1"/>
</dbReference>
<dbReference type="InterPro" id="IPR036396">
    <property type="entry name" value="Cyt_P450_sf"/>
</dbReference>
<dbReference type="Proteomes" id="UP000030653">
    <property type="component" value="Unassembled WGS sequence"/>
</dbReference>
<dbReference type="SUPFAM" id="SSF52343">
    <property type="entry name" value="Ferredoxin reductase-like, C-terminal NADP-linked domain"/>
    <property type="match status" value="1"/>
</dbReference>
<dbReference type="Pfam" id="PF00258">
    <property type="entry name" value="Flavodoxin_1"/>
    <property type="match status" value="1"/>
</dbReference>
<dbReference type="RefSeq" id="XP_040632102.1">
    <property type="nucleotide sequence ID" value="XM_040775678.1"/>
</dbReference>
<dbReference type="Pfam" id="PF00667">
    <property type="entry name" value="FAD_binding_1"/>
    <property type="match status" value="1"/>
</dbReference>
<sequence>MSFKPIPCPPTIPFLGHVGTGVFDRAHSVQSWRNLREKYGEIYKLDLLGKVLIMCSSQRIVNELSDEKRFHKQVHGSPLEVVRNGAGDALFTAYHGEENWGIAHRILMPAFGPSKVLSMFPAMLDINSQILAKWERFGPDVAFDPTEDLTRLAFDTVALCTMSYRFNSFYEKDMPPFIQAMARFLFESGSRTQRPKMVQSFMRQTNHQYEEDIKLMVDVVDELIAHRKAHPLAGAKDLLSLMLEGKDPKTGQGLSDANIRYQLITFLIAGHETTAGMLSFSLYHLLSNPSRYAALQHEIDTVLRDEPLTLDHIPKLKYAAAVLREALRLNPPAPAMGLVSLNDHEVLGGEFEVRSEWNCVIDVAGLHRDPAVWGDDAEAFRPERMLDGKFEALPPNSWKPFGNGARACIGRPLAWQEAIMMLANLFQRFDIRLDDPSYHLQLKQTLTVKPKDFRIHLIPREGKRILAIPGMQPSQLAPGVREPPSIQNGHAGEGKGTPLFVLFGSDSSTCEGFAQQVASDAASYGFNPKMGAMDSVEDVTKLPRDGPVVIITSSREGQPPENAVHFVQGITDMVPAEKPLEGVKYAVFGAGNRDWARTFFRIPKLVDSRLEELGAERLVPRGEGDAGGDELFSSFDSWEKTLWPALGKAFDTTAPIATSEGQMEDDLVVTVTGTTRNIFLRQPDLTEGRCVENHILTAPGQPVKRHIEFQLPQGMEYRPGDYLAILPLNPPESVHRVLTHFNMLGETKIAIKSHGPTTLPTNLPISLQDLFSGYVELGQPMTQRNLDDVMRYAPKDGPERQVLDALVANAKAGIFEKRMAVLDLLEQYPSIKVPLGQFIKLLPSLRIRRYSVSSSPLFNPSNCALTFSVITGPALSGKGEFVGVASNYLAHLKPGDPVSLAIRQSAVNFHLPADVTKPIVMFCAGSGLAPMRGFLQDRVEQLKAGREVGKALLFFGCRGPVEDYLYYKEELAAWSDLGAVELKPAFSRHPELSGGCKYVQDRVWKDCKIVRSLLFDQGARFYTCGMAAMSAGVRNTCIKIIAESGPHSLEESEAMFEKIAIERYSTDVFG</sequence>
<dbReference type="GO" id="GO:0003958">
    <property type="term" value="F:NADPH-hemoprotein reductase activity"/>
    <property type="evidence" value="ECO:0007669"/>
    <property type="project" value="UniProtKB-EC"/>
</dbReference>
<organism evidence="19 20">
    <name type="scientific">Dacryopinax primogenitus (strain DJM 731)</name>
    <name type="common">Brown rot fungus</name>
    <dbReference type="NCBI Taxonomy" id="1858805"/>
    <lineage>
        <taxon>Eukaryota</taxon>
        <taxon>Fungi</taxon>
        <taxon>Dikarya</taxon>
        <taxon>Basidiomycota</taxon>
        <taxon>Agaricomycotina</taxon>
        <taxon>Dacrymycetes</taxon>
        <taxon>Dacrymycetales</taxon>
        <taxon>Dacrymycetaceae</taxon>
        <taxon>Dacryopinax</taxon>
    </lineage>
</organism>
<evidence type="ECO:0000256" key="6">
    <source>
        <dbReference type="ARBA" id="ARBA00022617"/>
    </source>
</evidence>
<comment type="similarity">
    <text evidence="4">In the N-terminal section; belongs to the cytochrome P450 family.</text>
</comment>
<feature type="binding site" description="axial binding residue" evidence="16">
    <location>
        <position position="408"/>
    </location>
    <ligand>
        <name>heme</name>
        <dbReference type="ChEBI" id="CHEBI:30413"/>
    </ligand>
    <ligandPart>
        <name>Fe</name>
        <dbReference type="ChEBI" id="CHEBI:18248"/>
    </ligandPart>
</feature>
<evidence type="ECO:0000256" key="8">
    <source>
        <dbReference type="ARBA" id="ARBA00022643"/>
    </source>
</evidence>
<keyword evidence="6 16" id="KW-0349">Heme</keyword>
<evidence type="ECO:0000313" key="20">
    <source>
        <dbReference type="Proteomes" id="UP000030653"/>
    </source>
</evidence>
<protein>
    <submittedName>
        <fullName evidence="19">Fatty acid hydroxylase</fullName>
    </submittedName>
</protein>
<dbReference type="GO" id="GO:0005506">
    <property type="term" value="F:iron ion binding"/>
    <property type="evidence" value="ECO:0007669"/>
    <property type="project" value="InterPro"/>
</dbReference>
<evidence type="ECO:0000256" key="5">
    <source>
        <dbReference type="ARBA" id="ARBA00022448"/>
    </source>
</evidence>
<dbReference type="InterPro" id="IPR001094">
    <property type="entry name" value="Flavdoxin-like"/>
</dbReference>
<evidence type="ECO:0000256" key="1">
    <source>
        <dbReference type="ARBA" id="ARBA00001917"/>
    </source>
</evidence>
<proteinExistence type="inferred from homology"/>
<dbReference type="InterPro" id="IPR023173">
    <property type="entry name" value="NADPH_Cyt_P450_Rdtase_alpha"/>
</dbReference>
<dbReference type="HOGENOM" id="CLU_001570_7_0_1"/>
<dbReference type="GO" id="GO:0005829">
    <property type="term" value="C:cytosol"/>
    <property type="evidence" value="ECO:0007669"/>
    <property type="project" value="TreeGrafter"/>
</dbReference>
<dbReference type="InterPro" id="IPR001709">
    <property type="entry name" value="Flavoprot_Pyr_Nucl_cyt_Rdtase"/>
</dbReference>
<dbReference type="PROSITE" id="PS50902">
    <property type="entry name" value="FLAVODOXIN_LIKE"/>
    <property type="match status" value="1"/>
</dbReference>
<dbReference type="SUPFAM" id="SSF63380">
    <property type="entry name" value="Riboflavin synthase domain-like"/>
    <property type="match status" value="1"/>
</dbReference>
<evidence type="ECO:0000256" key="7">
    <source>
        <dbReference type="ARBA" id="ARBA00022630"/>
    </source>
</evidence>